<dbReference type="Gene3D" id="3.40.50.720">
    <property type="entry name" value="NAD(P)-binding Rossmann-like Domain"/>
    <property type="match status" value="1"/>
</dbReference>
<dbReference type="Pfam" id="PF08338">
    <property type="entry name" value="DUF1731"/>
    <property type="match status" value="1"/>
</dbReference>
<dbReference type="Pfam" id="PF01370">
    <property type="entry name" value="Epimerase"/>
    <property type="match status" value="1"/>
</dbReference>
<dbReference type="InterPro" id="IPR001509">
    <property type="entry name" value="Epimerase_deHydtase"/>
</dbReference>
<dbReference type="Proteomes" id="UP000189670">
    <property type="component" value="Unassembled WGS sequence"/>
</dbReference>
<evidence type="ECO:0000313" key="5">
    <source>
        <dbReference type="Proteomes" id="UP000189670"/>
    </source>
</evidence>
<comment type="similarity">
    <text evidence="1">Belongs to the NAD(P)-dependent epimerase/dehydratase family. SDR39U1 subfamily.</text>
</comment>
<organism evidence="4 5">
    <name type="scientific">Candidatus Magnetoglobus multicellularis str. Araruama</name>
    <dbReference type="NCBI Taxonomy" id="890399"/>
    <lineage>
        <taxon>Bacteria</taxon>
        <taxon>Pseudomonadati</taxon>
        <taxon>Thermodesulfobacteriota</taxon>
        <taxon>Desulfobacteria</taxon>
        <taxon>Desulfobacterales</taxon>
        <taxon>Desulfobacteraceae</taxon>
        <taxon>Candidatus Magnetoglobus</taxon>
    </lineage>
</organism>
<dbReference type="AlphaFoldDB" id="A0A1V1PGN2"/>
<dbReference type="EMBL" id="ATBP01000024">
    <property type="protein sequence ID" value="ETR74062.1"/>
    <property type="molecule type" value="Genomic_DNA"/>
</dbReference>
<gene>
    <name evidence="4" type="ORF">OMM_00495</name>
</gene>
<evidence type="ECO:0000259" key="3">
    <source>
        <dbReference type="Pfam" id="PF08338"/>
    </source>
</evidence>
<feature type="domain" description="NAD-dependent epimerase/dehydratase" evidence="2">
    <location>
        <begin position="3"/>
        <end position="221"/>
    </location>
</feature>
<comment type="caution">
    <text evidence="4">The sequence shown here is derived from an EMBL/GenBank/DDBJ whole genome shotgun (WGS) entry which is preliminary data.</text>
</comment>
<feature type="domain" description="DUF1731" evidence="3">
    <location>
        <begin position="249"/>
        <end position="295"/>
    </location>
</feature>
<dbReference type="PANTHER" id="PTHR11092:SF0">
    <property type="entry name" value="EPIMERASE FAMILY PROTEIN SDR39U1"/>
    <property type="match status" value="1"/>
</dbReference>
<evidence type="ECO:0000256" key="1">
    <source>
        <dbReference type="ARBA" id="ARBA00009353"/>
    </source>
</evidence>
<proteinExistence type="inferred from homology"/>
<dbReference type="SUPFAM" id="SSF51735">
    <property type="entry name" value="NAD(P)-binding Rossmann-fold domains"/>
    <property type="match status" value="1"/>
</dbReference>
<dbReference type="PANTHER" id="PTHR11092">
    <property type="entry name" value="SUGAR NUCLEOTIDE EPIMERASE RELATED"/>
    <property type="match status" value="1"/>
</dbReference>
<evidence type="ECO:0000313" key="4">
    <source>
        <dbReference type="EMBL" id="ETR74062.1"/>
    </source>
</evidence>
<name>A0A1V1PGN2_9BACT</name>
<dbReference type="InterPro" id="IPR036291">
    <property type="entry name" value="NAD(P)-bd_dom_sf"/>
</dbReference>
<dbReference type="InterPro" id="IPR010099">
    <property type="entry name" value="SDR39U1"/>
</dbReference>
<sequence length="299" mass="33051">MNVFITGGMGFVGQHVCRHLLEKGHQVTACGRSASQNKLAHPNFTYLSIDTSVKGDWQSTIEQYDTIINLAGLTIFKRWSDTYKQSLYNSRIQTTRNIVSSMSKDTCLFSASAIGYYGPCGDEPVTENHPAGKDFLAAVCKDWETEALKAETKGCRVTIGRFGIILGQGGGALQSMLPAFRLLLGGPLGDGKQWFPWMHIHDLCRAILFLLEQADLSGAYNFCVPQAIRNKEFVRALGSTLNRPAVIPAPAFMIRLIFGELAEALLTGQKAIPEQLVHNGFEFKYPDINHSLQNILETH</sequence>
<dbReference type="InterPro" id="IPR013549">
    <property type="entry name" value="DUF1731"/>
</dbReference>
<reference evidence="5" key="1">
    <citation type="submission" date="2012-11" db="EMBL/GenBank/DDBJ databases">
        <authorList>
            <person name="Lucero-Rivera Y.E."/>
            <person name="Tovar-Ramirez D."/>
        </authorList>
    </citation>
    <scope>NUCLEOTIDE SEQUENCE [LARGE SCALE GENOMIC DNA]</scope>
    <source>
        <strain evidence="5">Araruama</strain>
    </source>
</reference>
<accession>A0A1V1PGN2</accession>
<dbReference type="CDD" id="cd05242">
    <property type="entry name" value="SDR_a8"/>
    <property type="match status" value="1"/>
</dbReference>
<protein>
    <submittedName>
        <fullName evidence="4">NAD-dependent epimerase/dehydratase</fullName>
    </submittedName>
</protein>
<evidence type="ECO:0000259" key="2">
    <source>
        <dbReference type="Pfam" id="PF01370"/>
    </source>
</evidence>
<dbReference type="NCBIfam" id="TIGR01777">
    <property type="entry name" value="yfcH"/>
    <property type="match status" value="1"/>
</dbReference>